<feature type="compositionally biased region" description="Polar residues" evidence="11">
    <location>
        <begin position="544"/>
        <end position="557"/>
    </location>
</feature>
<dbReference type="FunFam" id="1.20.1060.10:FF:000001">
    <property type="entry name" value="DNA polymerase I"/>
    <property type="match status" value="1"/>
</dbReference>
<evidence type="ECO:0000256" key="10">
    <source>
        <dbReference type="ARBA" id="ARBA00049244"/>
    </source>
</evidence>
<evidence type="ECO:0000256" key="9">
    <source>
        <dbReference type="ARBA" id="ARBA00023204"/>
    </source>
</evidence>
<feature type="region of interest" description="Disordered" evidence="11">
    <location>
        <begin position="388"/>
        <end position="407"/>
    </location>
</feature>
<evidence type="ECO:0000256" key="3">
    <source>
        <dbReference type="ARBA" id="ARBA00022679"/>
    </source>
</evidence>
<feature type="region of interest" description="Disordered" evidence="11">
    <location>
        <begin position="166"/>
        <end position="193"/>
    </location>
</feature>
<evidence type="ECO:0000313" key="14">
    <source>
        <dbReference type="RefSeq" id="XP_042566461.1"/>
    </source>
</evidence>
<evidence type="ECO:0000256" key="5">
    <source>
        <dbReference type="ARBA" id="ARBA00022705"/>
    </source>
</evidence>
<dbReference type="InterPro" id="IPR001098">
    <property type="entry name" value="DNA-dir_DNA_pol_A_palm_dom"/>
</dbReference>
<evidence type="ECO:0000256" key="6">
    <source>
        <dbReference type="ARBA" id="ARBA00022763"/>
    </source>
</evidence>
<dbReference type="OrthoDB" id="275278at2759"/>
<comment type="catalytic activity">
    <reaction evidence="10">
        <text>DNA(n) + a 2'-deoxyribonucleoside 5'-triphosphate = DNA(n+1) + diphosphate</text>
        <dbReference type="Rhea" id="RHEA:22508"/>
        <dbReference type="Rhea" id="RHEA-COMP:17339"/>
        <dbReference type="Rhea" id="RHEA-COMP:17340"/>
        <dbReference type="ChEBI" id="CHEBI:33019"/>
        <dbReference type="ChEBI" id="CHEBI:61560"/>
        <dbReference type="ChEBI" id="CHEBI:173112"/>
        <dbReference type="EC" id="2.7.7.7"/>
    </reaction>
</comment>
<feature type="compositionally biased region" description="Pro residues" evidence="11">
    <location>
        <begin position="830"/>
        <end position="842"/>
    </location>
</feature>
<dbReference type="Pfam" id="PF00476">
    <property type="entry name" value="DNA_pol_A"/>
    <property type="match status" value="1"/>
</dbReference>
<name>A0A8M1KQX6_CLUHA</name>
<accession>A0A8M1KQX6</accession>
<organism evidence="13 14">
    <name type="scientific">Clupea harengus</name>
    <name type="common">Atlantic herring</name>
    <dbReference type="NCBI Taxonomy" id="7950"/>
    <lineage>
        <taxon>Eukaryota</taxon>
        <taxon>Metazoa</taxon>
        <taxon>Chordata</taxon>
        <taxon>Craniata</taxon>
        <taxon>Vertebrata</taxon>
        <taxon>Euteleostomi</taxon>
        <taxon>Actinopterygii</taxon>
        <taxon>Neopterygii</taxon>
        <taxon>Teleostei</taxon>
        <taxon>Clupei</taxon>
        <taxon>Clupeiformes</taxon>
        <taxon>Clupeoidei</taxon>
        <taxon>Clupeidae</taxon>
        <taxon>Clupea</taxon>
    </lineage>
</organism>
<keyword evidence="13" id="KW-1185">Reference proteome</keyword>
<evidence type="ECO:0000256" key="8">
    <source>
        <dbReference type="ARBA" id="ARBA00023125"/>
    </source>
</evidence>
<feature type="region of interest" description="Disordered" evidence="11">
    <location>
        <begin position="474"/>
        <end position="562"/>
    </location>
</feature>
<evidence type="ECO:0000256" key="1">
    <source>
        <dbReference type="ARBA" id="ARBA00007705"/>
    </source>
</evidence>
<feature type="region of interest" description="Disordered" evidence="11">
    <location>
        <begin position="734"/>
        <end position="931"/>
    </location>
</feature>
<keyword evidence="7" id="KW-0239">DNA-directed DNA polymerase</keyword>
<feature type="domain" description="DNA-directed DNA polymerase family A palm" evidence="12">
    <location>
        <begin position="1337"/>
        <end position="1541"/>
    </location>
</feature>
<feature type="region of interest" description="Disordered" evidence="11">
    <location>
        <begin position="636"/>
        <end position="666"/>
    </location>
</feature>
<feature type="compositionally biased region" description="Low complexity" evidence="11">
    <location>
        <begin position="48"/>
        <end position="73"/>
    </location>
</feature>
<dbReference type="RefSeq" id="XP_042566461.1">
    <property type="nucleotide sequence ID" value="XM_042710527.1"/>
</dbReference>
<keyword evidence="5" id="KW-0235">DNA replication</keyword>
<feature type="region of interest" description="Disordered" evidence="11">
    <location>
        <begin position="37"/>
        <end position="107"/>
    </location>
</feature>
<dbReference type="GO" id="GO:0006261">
    <property type="term" value="P:DNA-templated DNA replication"/>
    <property type="evidence" value="ECO:0007669"/>
    <property type="project" value="InterPro"/>
</dbReference>
<dbReference type="GO" id="GO:0003887">
    <property type="term" value="F:DNA-directed DNA polymerase activity"/>
    <property type="evidence" value="ECO:0007669"/>
    <property type="project" value="UniProtKB-KW"/>
</dbReference>
<proteinExistence type="inferred from homology"/>
<dbReference type="InterPro" id="IPR040940">
    <property type="entry name" value="DNA_pol_P_Exo"/>
</dbReference>
<evidence type="ECO:0000256" key="7">
    <source>
        <dbReference type="ARBA" id="ARBA00022932"/>
    </source>
</evidence>
<dbReference type="FunFam" id="1.10.150.20:FF:000002">
    <property type="entry name" value="DNA polymerase I"/>
    <property type="match status" value="1"/>
</dbReference>
<evidence type="ECO:0000313" key="13">
    <source>
        <dbReference type="Proteomes" id="UP000515152"/>
    </source>
</evidence>
<dbReference type="EC" id="2.7.7.7" evidence="2"/>
<feature type="compositionally biased region" description="Basic and acidic residues" evidence="11">
    <location>
        <begin position="781"/>
        <end position="790"/>
    </location>
</feature>
<feature type="region of interest" description="Disordered" evidence="11">
    <location>
        <begin position="222"/>
        <end position="241"/>
    </location>
</feature>
<comment type="similarity">
    <text evidence="1">Belongs to the DNA polymerase type-A family.</text>
</comment>
<feature type="compositionally biased region" description="Polar residues" evidence="11">
    <location>
        <begin position="804"/>
        <end position="815"/>
    </location>
</feature>
<dbReference type="Pfam" id="PF18049">
    <property type="entry name" value="DNA_pol_P_Exo"/>
    <property type="match status" value="1"/>
</dbReference>
<dbReference type="GeneID" id="105904530"/>
<sequence length="1595" mass="177727">MENLFSCLYAGPLSASAQRIVTALRAEYADRLDRSHSYLQRRPVNPFQSQSTWSQTQNNHSSSSRSWPRPYSSFTGTQGESQTPRCSAPERDSSPSHATSLPAWMESAEREPVLPSFTLERESPLSPLPFHSSQTEFSLRLDSPQYEPSFHFQPVKRYSGFLHSPKKDRPFPLPSPQRGSPFSSVFPPKEPPLTPPSMDTDLQGFTRPAAAPIGAVRRLRMPHQQDRAEHLQSQAENRSDQARQPMILETHARLESHQSGLHMHHTRPETNQTGPHIHLMRPENHCKETRPWAKPGTHTRLDNHQVDPDFCHTKCDISQAGPDDLHTKPASHKTQASSEAFRAGSEFSDLQKGVEDKDDPPATSPVITVPQIPSGRSRREGWVLSMMPSREASERGEQTENVPLPADPAKKWEFGRLLVPAHRSPMNTAEIVSSQFDRQSAGPMREESREMEVDLGHSSDRVVAQEDVTPLVEARDERETMTPSKRGCDLGSMSEKSLIQVPVPCSRSSSAEETHGGHENTSAQAHDHPTHLLDTQMEAETEPNPDSQLPSLPSGSDSAEAPSAFEHVEHAHALSSSDMPRHGNQHESEADDRCDRGNQSNHGEHNDQGNEYEENAWFDRETGMTEPNTQQALTHTDIPTAEESHPEQKRQKISLTEGGTGKQPKKFPEVERFTESRAVDTAWTEGRGLQRRLGVCVCVQVVSGSSSGLSPNRSSGPPKRHLMTPIAKGLVESPRIASSLSPTPRAHPTPLSERTLSTPSQQLSLSRRPVRWEPPRSSQGSREETDDFSHQIETTLCSCPRPQASASVAPKTSATEPHPTAHPRSETPHPHLPPVPQRPPPLGSYQQSPAPGEPPVGVKDESSGPHGRRKRPRSITREPPISHQPAPRATNQKQAGAGPERRQPGVTGKAREEAGMATTKPKPNPLTSDPRVCDAGQLSAREREGVLGEVKMARALVLTLVFQDGSTQLDLEQKNSPSVCGILILLKRALDLSRPQQTEEEKLLFLRLEQRPAWVQQQPDQSHEQFTRELVLLVLSGHRQVVCYKAKDLLRTTLQHHTQMLNWKQMGVCEVLDPQIASWLLDPADSATCFQELLSKHSKTNTHSSSSSSNTHSFTLALGPQKVTQLISGLNQLYKLMVELRSALQTKGLWQLYSQMEIRMIPVLAAMESHRIHVDRDALKKTSEMLGSKLKQLEQEAHQAAGQQFLVSSNNQLRLVLFEKLRLHERCENKKLPKTLLKQQQSTSEAVLLQLQDLHPLPKIILAYRQVHKIKSAFVDGILSCVNKMFISSTWNQTSAVSGRLSAKHPNFQALPKQPIQITKTQYVHGKEAELVTVHPRTMFIPRQGWTFLSADFCQMELRLLAHLSSDPELLRIFQNPDADVFSMLASQWKGIKEDSVSSEDREHAKRVVYSVVYGAGRERLSGILGVSAEQASHFQDSFLQTYREVQTFIQRTIQQCQNQGYVVSIMGRRRSLPHIHSADWGARNQAERQAVNFVVQGSAADLCKMAMIRIFSQVTCSASLTARLVAQIHDELLFEVEEQQLQEFALLVKSTMESLQHIDNLGVNLTVPLKVVVSSGSSWGSMSELCLPPSSPSA</sequence>
<feature type="compositionally biased region" description="Basic and acidic residues" evidence="11">
    <location>
        <begin position="899"/>
        <end position="914"/>
    </location>
</feature>
<keyword evidence="8" id="KW-0238">DNA-binding</keyword>
<gene>
    <name evidence="14" type="primary">poln</name>
</gene>
<evidence type="ECO:0000256" key="11">
    <source>
        <dbReference type="SAM" id="MobiDB-lite"/>
    </source>
</evidence>
<dbReference type="InterPro" id="IPR002298">
    <property type="entry name" value="DNA_polymerase_A"/>
</dbReference>
<keyword evidence="4" id="KW-0548">Nucleotidyltransferase</keyword>
<dbReference type="GO" id="GO:0006302">
    <property type="term" value="P:double-strand break repair"/>
    <property type="evidence" value="ECO:0007669"/>
    <property type="project" value="TreeGrafter"/>
</dbReference>
<evidence type="ECO:0000256" key="4">
    <source>
        <dbReference type="ARBA" id="ARBA00022695"/>
    </source>
</evidence>
<dbReference type="SMART" id="SM00482">
    <property type="entry name" value="POLAc"/>
    <property type="match status" value="1"/>
</dbReference>
<dbReference type="Proteomes" id="UP000515152">
    <property type="component" value="Chromosome 18"/>
</dbReference>
<keyword evidence="9" id="KW-0234">DNA repair</keyword>
<evidence type="ECO:0000259" key="12">
    <source>
        <dbReference type="SMART" id="SM00482"/>
    </source>
</evidence>
<dbReference type="GO" id="GO:0003677">
    <property type="term" value="F:DNA binding"/>
    <property type="evidence" value="ECO:0007669"/>
    <property type="project" value="UniProtKB-KW"/>
</dbReference>
<feature type="compositionally biased region" description="Low complexity" evidence="11">
    <location>
        <begin position="754"/>
        <end position="767"/>
    </location>
</feature>
<protein>
    <recommendedName>
        <fullName evidence="2">DNA-directed DNA polymerase</fullName>
        <ecNumber evidence="2">2.7.7.7</ecNumber>
    </recommendedName>
</protein>
<dbReference type="KEGG" id="char:105904530"/>
<keyword evidence="6" id="KW-0227">DNA damage</keyword>
<reference evidence="14" key="1">
    <citation type="submission" date="2025-08" db="UniProtKB">
        <authorList>
            <consortium name="RefSeq"/>
        </authorList>
    </citation>
    <scope>IDENTIFICATION</scope>
</reference>
<dbReference type="PANTHER" id="PTHR10133:SF27">
    <property type="entry name" value="DNA POLYMERASE NU"/>
    <property type="match status" value="1"/>
</dbReference>
<feature type="compositionally biased region" description="Basic and acidic residues" evidence="11">
    <location>
        <begin position="579"/>
        <end position="608"/>
    </location>
</feature>
<dbReference type="CTD" id="353497"/>
<feature type="compositionally biased region" description="Polar residues" evidence="11">
    <location>
        <begin position="74"/>
        <end position="85"/>
    </location>
</feature>
<evidence type="ECO:0000256" key="2">
    <source>
        <dbReference type="ARBA" id="ARBA00012417"/>
    </source>
</evidence>
<dbReference type="CDD" id="cd08638">
    <property type="entry name" value="DNA_pol_A_theta"/>
    <property type="match status" value="1"/>
</dbReference>
<dbReference type="PANTHER" id="PTHR10133">
    <property type="entry name" value="DNA POLYMERASE I"/>
    <property type="match status" value="1"/>
</dbReference>
<feature type="region of interest" description="Disordered" evidence="11">
    <location>
        <begin position="320"/>
        <end position="381"/>
    </location>
</feature>
<feature type="region of interest" description="Disordered" evidence="11">
    <location>
        <begin position="574"/>
        <end position="612"/>
    </location>
</feature>
<keyword evidence="3" id="KW-0808">Transferase</keyword>